<evidence type="ECO:0000259" key="7">
    <source>
        <dbReference type="Pfam" id="PF00206"/>
    </source>
</evidence>
<dbReference type="InterPro" id="IPR022761">
    <property type="entry name" value="Fumarate_lyase_N"/>
</dbReference>
<evidence type="ECO:0000256" key="1">
    <source>
        <dbReference type="ARBA" id="ARBA00000985"/>
    </source>
</evidence>
<name>A0A2A5ATL2_9GAMM</name>
<evidence type="ECO:0000313" key="10">
    <source>
        <dbReference type="Proteomes" id="UP000218327"/>
    </source>
</evidence>
<evidence type="ECO:0000256" key="5">
    <source>
        <dbReference type="ARBA" id="ARBA00022571"/>
    </source>
</evidence>
<dbReference type="PRINTS" id="PR00149">
    <property type="entry name" value="FUMRATELYASE"/>
</dbReference>
<dbReference type="EC" id="4.3.2.1" evidence="4 6"/>
<feature type="domain" description="Fumarate lyase N-terminal" evidence="7">
    <location>
        <begin position="206"/>
        <end position="411"/>
    </location>
</feature>
<keyword evidence="6 9" id="KW-0456">Lyase</keyword>
<evidence type="ECO:0000313" key="9">
    <source>
        <dbReference type="EMBL" id="PCJ22579.1"/>
    </source>
</evidence>
<dbReference type="InterPro" id="IPR008948">
    <property type="entry name" value="L-Aspartase-like"/>
</dbReference>
<evidence type="ECO:0000259" key="8">
    <source>
        <dbReference type="Pfam" id="PF14698"/>
    </source>
</evidence>
<dbReference type="NCBIfam" id="TIGR00838">
    <property type="entry name" value="argH"/>
    <property type="match status" value="1"/>
</dbReference>
<accession>A0A2A5ATL2</accession>
<dbReference type="Pfam" id="PF00206">
    <property type="entry name" value="Lyase_1"/>
    <property type="match status" value="1"/>
</dbReference>
<dbReference type="Gene3D" id="1.10.275.10">
    <property type="entry name" value="Fumarase/aspartase (N-terminal domain)"/>
    <property type="match status" value="1"/>
</dbReference>
<comment type="catalytic activity">
    <reaction evidence="1 6">
        <text>2-(N(omega)-L-arginino)succinate = fumarate + L-arginine</text>
        <dbReference type="Rhea" id="RHEA:24020"/>
        <dbReference type="ChEBI" id="CHEBI:29806"/>
        <dbReference type="ChEBI" id="CHEBI:32682"/>
        <dbReference type="ChEBI" id="CHEBI:57472"/>
        <dbReference type="EC" id="4.3.2.1"/>
    </reaction>
</comment>
<dbReference type="Proteomes" id="UP000218327">
    <property type="component" value="Unassembled WGS sequence"/>
</dbReference>
<keyword evidence="5 6" id="KW-0055">Arginine biosynthesis</keyword>
<dbReference type="InterPro" id="IPR009049">
    <property type="entry name" value="Argininosuccinate_lyase"/>
</dbReference>
<dbReference type="GO" id="GO:0005829">
    <property type="term" value="C:cytosol"/>
    <property type="evidence" value="ECO:0007669"/>
    <property type="project" value="TreeGrafter"/>
</dbReference>
<protein>
    <recommendedName>
        <fullName evidence="4 6">Argininosuccinate lyase</fullName>
        <shortName evidence="6">ASAL</shortName>
        <ecNumber evidence="4 6">4.3.2.1</ecNumber>
    </recommendedName>
    <alternativeName>
        <fullName evidence="6">Arginosuccinase</fullName>
    </alternativeName>
</protein>
<dbReference type="PANTHER" id="PTHR43814">
    <property type="entry name" value="ARGININOSUCCINATE LYASE"/>
    <property type="match status" value="1"/>
</dbReference>
<dbReference type="PRINTS" id="PR00145">
    <property type="entry name" value="ARGSUCLYASE"/>
</dbReference>
<dbReference type="Gene3D" id="1.20.200.10">
    <property type="entry name" value="Fumarase/aspartase (Central domain)"/>
    <property type="match status" value="1"/>
</dbReference>
<reference evidence="10" key="1">
    <citation type="submission" date="2017-08" db="EMBL/GenBank/DDBJ databases">
        <title>A dynamic microbial community with high functional redundancy inhabits the cold, oxic subseafloor aquifer.</title>
        <authorList>
            <person name="Tully B.J."/>
            <person name="Wheat C.G."/>
            <person name="Glazer B.T."/>
            <person name="Huber J.A."/>
        </authorList>
    </citation>
    <scope>NUCLEOTIDE SEQUENCE [LARGE SCALE GENOMIC DNA]</scope>
</reference>
<dbReference type="SUPFAM" id="SSF48557">
    <property type="entry name" value="L-aspartase-like"/>
    <property type="match status" value="1"/>
</dbReference>
<sequence length="600" mass="67314">MKPQRLSFLSRITPCSISRTKLTRRILMAGCRSVTTIILPALIEADTLRSQKPTMRASQLTKAQCCTRRLARAIIFTHLIHGFGNYPMACLARIVCLPIYLAFPPHLNNGIYLMNEKFPAQGYKDNVLSDCFADAQRYFLDHYLDVDRAHVVMLAEQKIITADELEIILRAIEGLNVEEMRNAEYDGSVEDLFYYIQREIAAGCGDADIAGKLHTARSRNDIDVTIYRLYLRKQTLDLIEACTALRKVFLDLAARHHNSLMPAYTHTQPAQPTTLAHFLLAMAENTSRDIQRLQRAFKNMNRCPLGACAITTTGFPINRYRVAELLGFDEPTRNSYGSIASVDYFTELLGSTSTLLINVGKFAQEFLLMSMVEFNVIRLPDGYVQASSIMPQKRNPVAIEHVRAIASKALGQTLGVLTSVHNTPFGDINDVEDDLQPLNYSAVRDSIRAVSLLGHALGAAEFNLELLRQRSEANFITVTELADTIVRKENLPFSKAHAIVADCVKRSSKADGNVTFDILQQAAKETIGRTLNLTEDELAETLSAENFVEIRSIYGGPAPEETKKALDEQRNLETNDNTWLIDRRSKLKDARNQLNKLTLR</sequence>
<evidence type="ECO:0000256" key="6">
    <source>
        <dbReference type="HAMAP-Rule" id="MF_00006"/>
    </source>
</evidence>
<gene>
    <name evidence="6 9" type="primary">argH</name>
    <name evidence="9" type="ORF">COA96_13910</name>
</gene>
<comment type="similarity">
    <text evidence="6">Belongs to the lyase 1 family. Argininosuccinate lyase subfamily.</text>
</comment>
<dbReference type="InterPro" id="IPR024083">
    <property type="entry name" value="Fumarase/histidase_N"/>
</dbReference>
<evidence type="ECO:0000256" key="2">
    <source>
        <dbReference type="ARBA" id="ARBA00004941"/>
    </source>
</evidence>
<comment type="subcellular location">
    <subcellularLocation>
        <location evidence="6">Cytoplasm</location>
    </subcellularLocation>
</comment>
<evidence type="ECO:0000256" key="4">
    <source>
        <dbReference type="ARBA" id="ARBA00012338"/>
    </source>
</evidence>
<dbReference type="GO" id="GO:0042450">
    <property type="term" value="P:L-arginine biosynthetic process via ornithine"/>
    <property type="evidence" value="ECO:0007669"/>
    <property type="project" value="UniProtKB-UniRule"/>
</dbReference>
<dbReference type="Gene3D" id="1.10.40.30">
    <property type="entry name" value="Fumarase/aspartase (C-terminal domain)"/>
    <property type="match status" value="1"/>
</dbReference>
<comment type="similarity">
    <text evidence="3">In the N-terminal section; belongs to the lyase 1 family. Argininosuccinate lyase subfamily.</text>
</comment>
<dbReference type="GO" id="GO:0004056">
    <property type="term" value="F:argininosuccinate lyase activity"/>
    <property type="evidence" value="ECO:0007669"/>
    <property type="project" value="UniProtKB-UniRule"/>
</dbReference>
<keyword evidence="6" id="KW-0028">Amino-acid biosynthesis</keyword>
<dbReference type="InterPro" id="IPR000362">
    <property type="entry name" value="Fumarate_lyase_fam"/>
</dbReference>
<comment type="pathway">
    <text evidence="2 6">Amino-acid biosynthesis; L-arginine biosynthesis; L-arginine from L-ornithine and carbamoyl phosphate: step 3/3.</text>
</comment>
<dbReference type="InterPro" id="IPR029419">
    <property type="entry name" value="Arg_succ_lyase_C"/>
</dbReference>
<dbReference type="AlphaFoldDB" id="A0A2A5ATL2"/>
<dbReference type="PANTHER" id="PTHR43814:SF1">
    <property type="entry name" value="ARGININOSUCCINATE LYASE"/>
    <property type="match status" value="1"/>
</dbReference>
<dbReference type="HAMAP" id="MF_00006">
    <property type="entry name" value="Arg_succ_lyase"/>
    <property type="match status" value="1"/>
</dbReference>
<evidence type="ECO:0000256" key="3">
    <source>
        <dbReference type="ARBA" id="ARBA00005552"/>
    </source>
</evidence>
<proteinExistence type="inferred from homology"/>
<dbReference type="Pfam" id="PF14698">
    <property type="entry name" value="ASL_C2"/>
    <property type="match status" value="1"/>
</dbReference>
<keyword evidence="6" id="KW-0963">Cytoplasm</keyword>
<dbReference type="EMBL" id="NVVJ01000056">
    <property type="protein sequence ID" value="PCJ22579.1"/>
    <property type="molecule type" value="Genomic_DNA"/>
</dbReference>
<organism evidence="9 10">
    <name type="scientific">SAR86 cluster bacterium</name>
    <dbReference type="NCBI Taxonomy" id="2030880"/>
    <lineage>
        <taxon>Bacteria</taxon>
        <taxon>Pseudomonadati</taxon>
        <taxon>Pseudomonadota</taxon>
        <taxon>Gammaproteobacteria</taxon>
        <taxon>SAR86 cluster</taxon>
    </lineage>
</organism>
<dbReference type="UniPathway" id="UPA00068">
    <property type="reaction ID" value="UER00114"/>
</dbReference>
<comment type="caution">
    <text evidence="9">The sequence shown here is derived from an EMBL/GenBank/DDBJ whole genome shotgun (WGS) entry which is preliminary data.</text>
</comment>
<dbReference type="CDD" id="cd01359">
    <property type="entry name" value="Argininosuccinate_lyase"/>
    <property type="match status" value="1"/>
</dbReference>
<feature type="domain" description="Argininosuccinate lyase C-terminal" evidence="8">
    <location>
        <begin position="475"/>
        <end position="549"/>
    </location>
</feature>